<dbReference type="InterPro" id="IPR007197">
    <property type="entry name" value="rSAM"/>
</dbReference>
<evidence type="ECO:0000313" key="6">
    <source>
        <dbReference type="EMBL" id="CUP57915.1"/>
    </source>
</evidence>
<dbReference type="InterPro" id="IPR023885">
    <property type="entry name" value="4Fe4S-binding_SPASM_dom"/>
</dbReference>
<dbReference type="Gene3D" id="3.20.20.70">
    <property type="entry name" value="Aldolase class I"/>
    <property type="match status" value="1"/>
</dbReference>
<dbReference type="NCBIfam" id="TIGR04085">
    <property type="entry name" value="rSAM_more_4Fe4S"/>
    <property type="match status" value="1"/>
</dbReference>
<dbReference type="GO" id="GO:0051536">
    <property type="term" value="F:iron-sulfur cluster binding"/>
    <property type="evidence" value="ECO:0007669"/>
    <property type="project" value="UniProtKB-KW"/>
</dbReference>
<dbReference type="Pfam" id="PF04055">
    <property type="entry name" value="Radical_SAM"/>
    <property type="match status" value="1"/>
</dbReference>
<evidence type="ECO:0000313" key="7">
    <source>
        <dbReference type="Proteomes" id="UP000095712"/>
    </source>
</evidence>
<proteinExistence type="predicted"/>
<protein>
    <submittedName>
        <fullName evidence="6">Molybdenum cofactor biosynthesis protein A</fullName>
    </submittedName>
</protein>
<name>A0A174PHM8_9FIRM</name>
<dbReference type="Proteomes" id="UP000095712">
    <property type="component" value="Unassembled WGS sequence"/>
</dbReference>
<dbReference type="AlphaFoldDB" id="A0A174PHM8"/>
<evidence type="ECO:0000259" key="5">
    <source>
        <dbReference type="PROSITE" id="PS51918"/>
    </source>
</evidence>
<evidence type="ECO:0000256" key="4">
    <source>
        <dbReference type="ARBA" id="ARBA00023014"/>
    </source>
</evidence>
<dbReference type="RefSeq" id="WP_055151532.1">
    <property type="nucleotide sequence ID" value="NZ_CZAW01000020.1"/>
</dbReference>
<dbReference type="CDD" id="cd01335">
    <property type="entry name" value="Radical_SAM"/>
    <property type="match status" value="1"/>
</dbReference>
<dbReference type="SFLD" id="SFLDG01067">
    <property type="entry name" value="SPASM/twitch_domain_containing"/>
    <property type="match status" value="1"/>
</dbReference>
<evidence type="ECO:0000256" key="2">
    <source>
        <dbReference type="ARBA" id="ARBA00022723"/>
    </source>
</evidence>
<dbReference type="SFLD" id="SFLDS00029">
    <property type="entry name" value="Radical_SAM"/>
    <property type="match status" value="1"/>
</dbReference>
<dbReference type="InterPro" id="IPR058240">
    <property type="entry name" value="rSAM_sf"/>
</dbReference>
<feature type="domain" description="Radical SAM core" evidence="5">
    <location>
        <begin position="86"/>
        <end position="293"/>
    </location>
</feature>
<accession>A0A174PHM8</accession>
<dbReference type="InterPro" id="IPR013785">
    <property type="entry name" value="Aldolase_TIM"/>
</dbReference>
<dbReference type="PROSITE" id="PS51918">
    <property type="entry name" value="RADICAL_SAM"/>
    <property type="match status" value="1"/>
</dbReference>
<keyword evidence="4" id="KW-0411">Iron-sulfur</keyword>
<keyword evidence="3" id="KW-0408">Iron</keyword>
<dbReference type="GO" id="GO:0003824">
    <property type="term" value="F:catalytic activity"/>
    <property type="evidence" value="ECO:0007669"/>
    <property type="project" value="InterPro"/>
</dbReference>
<evidence type="ECO:0000256" key="3">
    <source>
        <dbReference type="ARBA" id="ARBA00023004"/>
    </source>
</evidence>
<dbReference type="PANTHER" id="PTHR11228:SF7">
    <property type="entry name" value="PQQA PEPTIDE CYCLASE"/>
    <property type="match status" value="1"/>
</dbReference>
<evidence type="ECO:0000256" key="1">
    <source>
        <dbReference type="ARBA" id="ARBA00022691"/>
    </source>
</evidence>
<keyword evidence="1" id="KW-0949">S-adenosyl-L-methionine</keyword>
<dbReference type="GO" id="GO:0046872">
    <property type="term" value="F:metal ion binding"/>
    <property type="evidence" value="ECO:0007669"/>
    <property type="project" value="UniProtKB-KW"/>
</dbReference>
<dbReference type="SMART" id="SM00729">
    <property type="entry name" value="Elp3"/>
    <property type="match status" value="1"/>
</dbReference>
<reference evidence="6 7" key="1">
    <citation type="submission" date="2015-09" db="EMBL/GenBank/DDBJ databases">
        <authorList>
            <consortium name="Pathogen Informatics"/>
        </authorList>
    </citation>
    <scope>NUCLEOTIDE SEQUENCE [LARGE SCALE GENOMIC DNA]</scope>
    <source>
        <strain evidence="6 7">2789STDY5834911</strain>
    </source>
</reference>
<dbReference type="SUPFAM" id="SSF102114">
    <property type="entry name" value="Radical SAM enzymes"/>
    <property type="match status" value="1"/>
</dbReference>
<keyword evidence="2" id="KW-0479">Metal-binding</keyword>
<dbReference type="EMBL" id="CZAW01000020">
    <property type="protein sequence ID" value="CUP57915.1"/>
    <property type="molecule type" value="Genomic_DNA"/>
</dbReference>
<organism evidence="6 7">
    <name type="scientific">Blautia wexlerae</name>
    <dbReference type="NCBI Taxonomy" id="418240"/>
    <lineage>
        <taxon>Bacteria</taxon>
        <taxon>Bacillati</taxon>
        <taxon>Bacillota</taxon>
        <taxon>Clostridia</taxon>
        <taxon>Lachnospirales</taxon>
        <taxon>Lachnospiraceae</taxon>
        <taxon>Blautia</taxon>
    </lineage>
</organism>
<gene>
    <name evidence="6" type="primary">moaA_3</name>
    <name evidence="6" type="ORF">ERS852523_02086</name>
</gene>
<dbReference type="InterPro" id="IPR006638">
    <property type="entry name" value="Elp3/MiaA/NifB-like_rSAM"/>
</dbReference>
<dbReference type="InterPro" id="IPR050377">
    <property type="entry name" value="Radical_SAM_PqqE_MftC-like"/>
</dbReference>
<dbReference type="PANTHER" id="PTHR11228">
    <property type="entry name" value="RADICAL SAM DOMAIN PROTEIN"/>
    <property type="match status" value="1"/>
</dbReference>
<sequence length="395" mass="45155">MTKVGLKLSKDSGVMEYGNMVIVGNIRSDGRWVRLPKNVFEYVQELIALPDMTKQIYSFEEQEKEFYKDLIQKLFDIKVLVGLEEENELESIAIEVTTNCNLRCKHCCIAAGSLPITNIRKESCFKIIDWAEKNNIKEITFTGGEPLLYPDIMEVLSYSRAHFTGNIELITNLTMLTEKMVSVITDTVDHISISLDGYDEESIDYIRGKGIFKIICKKIELLKLNSFKMVSGTMVLSDDNHEHIEEFKNLCKRFQIKPVLRTMTPSGRALENIDILNGVEIYGQITEDTLNMRATCNAGQRTMAIDSQGMVRECVALDTGYFIGTVEELISGELSGKRQVCEVDYNQICQKCPVRYFCSDICRAVNEAIYRNEEIRLKRCKVVKPCYEKLIWNKG</sequence>